<dbReference type="EMBL" id="LN649229">
    <property type="protein sequence ID" value="CEI66927.1"/>
    <property type="molecule type" value="Genomic_DNA"/>
</dbReference>
<proteinExistence type="predicted"/>
<dbReference type="Proteomes" id="UP000245910">
    <property type="component" value="Chromosome I"/>
</dbReference>
<evidence type="ECO:0000313" key="2">
    <source>
        <dbReference type="Proteomes" id="UP000245910"/>
    </source>
</evidence>
<reference evidence="2" key="1">
    <citation type="submission" date="2014-10" db="EMBL/GenBank/DDBJ databases">
        <authorList>
            <person name="King R."/>
        </authorList>
    </citation>
    <scope>NUCLEOTIDE SEQUENCE [LARGE SCALE GENOMIC DNA]</scope>
    <source>
        <strain evidence="2">A3/5</strain>
    </source>
</reference>
<organism evidence="1 2">
    <name type="scientific">Fusarium venenatum</name>
    <dbReference type="NCBI Taxonomy" id="56646"/>
    <lineage>
        <taxon>Eukaryota</taxon>
        <taxon>Fungi</taxon>
        <taxon>Dikarya</taxon>
        <taxon>Ascomycota</taxon>
        <taxon>Pezizomycotina</taxon>
        <taxon>Sordariomycetes</taxon>
        <taxon>Hypocreomycetidae</taxon>
        <taxon>Hypocreales</taxon>
        <taxon>Nectriaceae</taxon>
        <taxon>Fusarium</taxon>
    </lineage>
</organism>
<evidence type="ECO:0000313" key="1">
    <source>
        <dbReference type="EMBL" id="CEI66927.1"/>
    </source>
</evidence>
<accession>A0A2L2TPV2</accession>
<keyword evidence="2" id="KW-1185">Reference proteome</keyword>
<name>A0A2L2TPV2_9HYPO</name>
<sequence>MMDEVYKHVSQLTIRIRVDEELTAVNDKLALLPESWVDLEGLEKRVAEKLTFKL</sequence>
<protein>
    <submittedName>
        <fullName evidence="1">Uncharacterized protein</fullName>
    </submittedName>
</protein>
<dbReference type="AlphaFoldDB" id="A0A2L2TPV2"/>